<gene>
    <name evidence="7" type="ORF">CCDG5_0266</name>
</gene>
<accession>A0A078KQM3</accession>
<dbReference type="PANTHER" id="PTHR43531:SF11">
    <property type="entry name" value="METHYL-ACCEPTING CHEMOTAXIS PROTEIN 3"/>
    <property type="match status" value="1"/>
</dbReference>
<sequence>MSHQKKNGAALRIKTFFLLFGTALLICILGAIGKALNLSTEATYIYFGAILIAFLVLSLVVSYWFTIPFSKIQEVISELRKGHIHARCNIKNSQIAKEIDDFADYYARNVVGALQDIANGKVPSNEAYDSNDITANAVNNAASVVYSMFSDVQAMLNGISHGRFDIRCNIGKYSGKWRELAENINSSCDAAAKPIEELNGILQNFTVNDFSHGMEGEYEGQYRIMAESLNDHVRLVNQFQDIITQISNGDLQTLDQLEIAGKLSENDCLTPALIKLMKSFDDLVSEVEKISNEATNGNINARPDSSKFEGGFKFILDGFSDTLDSMSAPISETITVLNNMAVCDFSARCEGNYNGDFKKLTESVNAVLDAFNKILTIVNELSEGNISSLDNLKATGKLSENDQLIPSFIKLMETIKATIDESIKISNAAAEGKLDIRGDSSKFNGEFMHIIESFNNALDSIQEPTVQINNLMKEIANGSVGGTIEGEFKGEYKELVDSVNMTSLEFQRVIQEISSRLLQMSQGNFNIEETISFDGDLKAISDAMNAITAKFNEFLSSVSEAAAQVASDSAQVSHGSQLLSQGATEQASVVEELTASITEIKERTNKNAINANKANELVEQVKMDAESGNVQMAEMLKSMNDINESSINISKIIKVIDDIAFQTNILSLNAAVEAARAGQYGKGFAVVAEEVRNLAAKSAEAAKNTASLIESSLQKVNIGTKIAKDTAEAFKGIANGVEKALSLVSEIADSSAGQATGISQIDKGLSQVSQVIQTNSAIAEESAASSEELSNQSAALNDMLAQFKLRSNTDQNVSNENAEDAVTEAASEEQENEVETETVGNDDFGKY</sequence>
<keyword evidence="5" id="KW-1133">Transmembrane helix</keyword>
<dbReference type="OrthoDB" id="1862723at2"/>
<name>A0A078KQM3_9FIRM</name>
<keyword evidence="8" id="KW-1185">Reference proteome</keyword>
<dbReference type="HOGENOM" id="CLU_017079_0_0_9"/>
<dbReference type="Gene3D" id="1.20.120.1530">
    <property type="match status" value="3"/>
</dbReference>
<dbReference type="Pfam" id="PF18947">
    <property type="entry name" value="HAMP_2"/>
    <property type="match status" value="3"/>
</dbReference>
<dbReference type="Gene3D" id="1.10.287.950">
    <property type="entry name" value="Methyl-accepting chemotaxis protein"/>
    <property type="match status" value="1"/>
</dbReference>
<evidence type="ECO:0000256" key="1">
    <source>
        <dbReference type="ARBA" id="ARBA00022500"/>
    </source>
</evidence>
<keyword evidence="5" id="KW-0812">Transmembrane</keyword>
<dbReference type="KEGG" id="ccel:CCDG5_0266"/>
<protein>
    <recommendedName>
        <fullName evidence="6">Methyl-accepting transducer domain-containing protein</fullName>
    </recommendedName>
</protein>
<dbReference type="AlphaFoldDB" id="A0A078KQM3"/>
<dbReference type="PROSITE" id="PS50111">
    <property type="entry name" value="CHEMOTAXIS_TRANSDUC_2"/>
    <property type="match status" value="1"/>
</dbReference>
<dbReference type="InterPro" id="IPR004089">
    <property type="entry name" value="MCPsignal_dom"/>
</dbReference>
<feature type="transmembrane region" description="Helical" evidence="5">
    <location>
        <begin position="44"/>
        <end position="65"/>
    </location>
</feature>
<dbReference type="InterPro" id="IPR004090">
    <property type="entry name" value="Chemotax_Me-accpt_rcpt"/>
</dbReference>
<dbReference type="SMART" id="SM00283">
    <property type="entry name" value="MA"/>
    <property type="match status" value="1"/>
</dbReference>
<dbReference type="Proteomes" id="UP000032431">
    <property type="component" value="Chromosome I"/>
</dbReference>
<keyword evidence="5" id="KW-0472">Membrane</keyword>
<dbReference type="InterPro" id="IPR051310">
    <property type="entry name" value="MCP_chemotaxis"/>
</dbReference>
<dbReference type="InterPro" id="IPR003660">
    <property type="entry name" value="HAMP_dom"/>
</dbReference>
<organism evidence="7 8">
    <name type="scientific">[Clostridium] cellulosi</name>
    <dbReference type="NCBI Taxonomy" id="29343"/>
    <lineage>
        <taxon>Bacteria</taxon>
        <taxon>Bacillati</taxon>
        <taxon>Bacillota</taxon>
        <taxon>Clostridia</taxon>
        <taxon>Eubacteriales</taxon>
        <taxon>Oscillospiraceae</taxon>
        <taxon>Oscillospiraceae incertae sedis</taxon>
    </lineage>
</organism>
<feature type="compositionally biased region" description="Acidic residues" evidence="4">
    <location>
        <begin position="817"/>
        <end position="836"/>
    </location>
</feature>
<evidence type="ECO:0000256" key="4">
    <source>
        <dbReference type="SAM" id="MobiDB-lite"/>
    </source>
</evidence>
<comment type="similarity">
    <text evidence="2">Belongs to the methyl-accepting chemotaxis (MCP) protein family.</text>
</comment>
<evidence type="ECO:0000313" key="7">
    <source>
        <dbReference type="EMBL" id="CDZ23409.1"/>
    </source>
</evidence>
<dbReference type="Pfam" id="PF00015">
    <property type="entry name" value="MCPsignal"/>
    <property type="match status" value="1"/>
</dbReference>
<dbReference type="PATRIC" id="fig|29343.3.peg.275"/>
<feature type="domain" description="Methyl-accepting transducer" evidence="6">
    <location>
        <begin position="561"/>
        <end position="790"/>
    </location>
</feature>
<feature type="compositionally biased region" description="Polar residues" evidence="4">
    <location>
        <begin position="807"/>
        <end position="816"/>
    </location>
</feature>
<dbReference type="STRING" id="29343.CCDG5_0266"/>
<dbReference type="SUPFAM" id="SSF58104">
    <property type="entry name" value="Methyl-accepting chemotaxis protein (MCP) signaling domain"/>
    <property type="match status" value="1"/>
</dbReference>
<evidence type="ECO:0000256" key="2">
    <source>
        <dbReference type="ARBA" id="ARBA00029447"/>
    </source>
</evidence>
<keyword evidence="1" id="KW-0145">Chemotaxis</keyword>
<dbReference type="GO" id="GO:0006935">
    <property type="term" value="P:chemotaxis"/>
    <property type="evidence" value="ECO:0007669"/>
    <property type="project" value="UniProtKB-KW"/>
</dbReference>
<proteinExistence type="inferred from homology"/>
<reference evidence="8" key="1">
    <citation type="submission" date="2014-07" db="EMBL/GenBank/DDBJ databases">
        <authorList>
            <person name="Wibberg D."/>
        </authorList>
    </citation>
    <scope>NUCLEOTIDE SEQUENCE [LARGE SCALE GENOMIC DNA]</scope>
    <source>
        <strain evidence="8">DG5</strain>
    </source>
</reference>
<dbReference type="PRINTS" id="PR00260">
    <property type="entry name" value="CHEMTRNSDUCR"/>
</dbReference>
<dbReference type="PANTHER" id="PTHR43531">
    <property type="entry name" value="PROTEIN ICFG"/>
    <property type="match status" value="1"/>
</dbReference>
<dbReference type="CDD" id="cd11386">
    <property type="entry name" value="MCP_signal"/>
    <property type="match status" value="1"/>
</dbReference>
<dbReference type="GO" id="GO:0007165">
    <property type="term" value="P:signal transduction"/>
    <property type="evidence" value="ECO:0007669"/>
    <property type="project" value="UniProtKB-KW"/>
</dbReference>
<evidence type="ECO:0000256" key="3">
    <source>
        <dbReference type="PROSITE-ProRule" id="PRU00284"/>
    </source>
</evidence>
<dbReference type="EMBL" id="LM995447">
    <property type="protein sequence ID" value="CDZ23409.1"/>
    <property type="molecule type" value="Genomic_DNA"/>
</dbReference>
<feature type="transmembrane region" description="Helical" evidence="5">
    <location>
        <begin position="15"/>
        <end position="32"/>
    </location>
</feature>
<dbReference type="GO" id="GO:0004888">
    <property type="term" value="F:transmembrane signaling receptor activity"/>
    <property type="evidence" value="ECO:0007669"/>
    <property type="project" value="InterPro"/>
</dbReference>
<evidence type="ECO:0000256" key="5">
    <source>
        <dbReference type="SAM" id="Phobius"/>
    </source>
</evidence>
<feature type="region of interest" description="Disordered" evidence="4">
    <location>
        <begin position="807"/>
        <end position="847"/>
    </location>
</feature>
<keyword evidence="3" id="KW-0807">Transducer</keyword>
<dbReference type="GO" id="GO:0016020">
    <property type="term" value="C:membrane"/>
    <property type="evidence" value="ECO:0007669"/>
    <property type="project" value="InterPro"/>
</dbReference>
<evidence type="ECO:0000259" key="6">
    <source>
        <dbReference type="PROSITE" id="PS50111"/>
    </source>
</evidence>
<evidence type="ECO:0000313" key="8">
    <source>
        <dbReference type="Proteomes" id="UP000032431"/>
    </source>
</evidence>